<dbReference type="SUPFAM" id="SSF52799">
    <property type="entry name" value="(Phosphotyrosine protein) phosphatases II"/>
    <property type="match status" value="1"/>
</dbReference>
<name>A0A8E0VKW0_9TREM</name>
<dbReference type="InterPro" id="IPR036865">
    <property type="entry name" value="CRAL-TRIO_dom_sf"/>
</dbReference>
<feature type="compositionally biased region" description="Acidic residues" evidence="1">
    <location>
        <begin position="909"/>
        <end position="919"/>
    </location>
</feature>
<dbReference type="GO" id="GO:0004725">
    <property type="term" value="F:protein tyrosine phosphatase activity"/>
    <property type="evidence" value="ECO:0007669"/>
    <property type="project" value="InterPro"/>
</dbReference>
<sequence length="1548" mass="170012">MKHPFEAYKLSDDEKKRIDEFLSLSSSHHQPNNTPDSRQIAFGFLAARKFSVAQALELYHNYQSMLFREELTSTVDPFEEEVRRELLSGKFVILNDGDSSGARVAQFFVRLFRSSTNHQALLKSILFQLDAAFKKEVAARNGLVFIYDMTDAKFGNIDCAFGIKLFKMLQFSYPVRLRRVLILTAPLWFRASFRMLRGFIQDQLRDKVNVLRPSPGTKLDALSHPDFVSLRRDHYAWLQTALVRTGWLLSDSDQPVKPNGHKPQTAATFFGQSVAHNVSGSSLDLSDADSRDDEESLSGNPIEEDEVMSLSDMDPFALSSSYSSETDGTDAESRNELDGASVAHSGDPSSELPTQSQMLTRESRLSVSPRGSCFEQQSVSAMESTNLGHDDHAGTPTPPSVVKRIHLSNEPLSASVFSVILASVHQQTIHELLLFVFSVPLFLMHGLYPNSVVCYDVSLWQELPTQSQMLTRESRLSVSPRGSCFEQQSVSAMESTNLGHDDHAGTPTPPSVVKRIHLSNEPLSASAGPEPLTRPRTVHTSTDRDMGFSENSLSPLAIESTTPTADVLPGLTNLQDPVSAVTKSSAATASIRHRNSAGADSSCSSTTSFFSTGSAGLSSAPSTRSADCSPTGEQLFQRVALFRAGSTAQPKSEGLSKPSSGMAVKHSHYLYDGLEFSELSKMVASSNGLSVQSMDLLSKRIAPLAEDEIGDHTIRQDKRRDWLSQSEHGMLPDGDNNAEIETDYPDHPPTEDDLPSWAVGRPHGLSIHQRPRDSAKVSENDTSAGCEQVNNPIASTGGLTRPMSTSPSRPLAPISENTPSKPSSEHNANSSDPIFSSGSTGSVSSMTNTSSLVQENTTVVDCRTENRLDKKYFPTDVEPEHEDLVCSDEDNKDGCDVGHTSSSDGHDSTDDDDEDDEDAKDTHLDDPDLAVDDDAPEEEDDLYEISEDSDSNEADHFSLDDYWFTAEQIVQHVVDLGVSGLHTEYNAVVRIKSDDPRSAFKHLQNREKNRYCDVVCYESSRVHLRPLSLQVTVPESAIKVPKLAVNPRLNSSSVPSSSALHRTQSAPVAAKDLVRNYIHANWVDGYRQKNAFICTQGPLSETAGDFWRMVWDYHVPVIVMITKVYEAQRSKCYPYWPETVHRKLYFSSGHAGTMPSPRDSAQQQSGVSVSKERPKTDHPCAEFEVENLSCRLDEHFACSTLRLTHLPTGRHRTVEHFAYFSWPDHGVPATTTGLQQLLSSVQDTYMKAIRHLGFISAMDQAVPPPPVIVHCSAGIGRTGTYVTADICTKMLIDPTNEDKLINIPLTVGRVRSQRCGCVQVATQYVFCYRVVIDFAVQHGLLDNEPKSMTQTALDLLKPPPASHNADSSGFGPVTPMFYQSTSLPRTGHQTVIDAAFPVPSGLSATLAEFRNLLPTSQLFSIWHAMKSKRNQDGGVQALASADFIMTENTCSDSDSNSDADGLIDLYAKDSSHEILLDPACTRATDSHSPNVDNPQSHSNRSSVSSHNADSDCHVICIPCESRSTCAVEDKHDNQSVPTDVDLITDESV</sequence>
<dbReference type="PROSITE" id="PS50056">
    <property type="entry name" value="TYR_PHOSPHATASE_2"/>
    <property type="match status" value="1"/>
</dbReference>
<feature type="domain" description="Tyrosine specific protein phosphatases" evidence="3">
    <location>
        <begin position="1252"/>
        <end position="1325"/>
    </location>
</feature>
<dbReference type="SMART" id="SM00516">
    <property type="entry name" value="SEC14"/>
    <property type="match status" value="1"/>
</dbReference>
<feature type="compositionally biased region" description="Acidic residues" evidence="1">
    <location>
        <begin position="286"/>
        <end position="307"/>
    </location>
</feature>
<dbReference type="SMART" id="SM00404">
    <property type="entry name" value="PTPc_motif"/>
    <property type="match status" value="1"/>
</dbReference>
<feature type="compositionally biased region" description="Basic and acidic residues" evidence="1">
    <location>
        <begin position="770"/>
        <end position="779"/>
    </location>
</feature>
<dbReference type="InterPro" id="IPR000242">
    <property type="entry name" value="PTP_cat"/>
</dbReference>
<dbReference type="SMART" id="SM00194">
    <property type="entry name" value="PTPc"/>
    <property type="match status" value="1"/>
</dbReference>
<accession>A0A8E0VKW0</accession>
<feature type="region of interest" description="Disordered" evidence="1">
    <location>
        <begin position="521"/>
        <end position="550"/>
    </location>
</feature>
<feature type="region of interest" description="Disordered" evidence="1">
    <location>
        <begin position="716"/>
        <end position="857"/>
    </location>
</feature>
<evidence type="ECO:0000259" key="4">
    <source>
        <dbReference type="PROSITE" id="PS50191"/>
    </source>
</evidence>
<feature type="compositionally biased region" description="Low complexity" evidence="1">
    <location>
        <begin position="836"/>
        <end position="851"/>
    </location>
</feature>
<dbReference type="InterPro" id="IPR016130">
    <property type="entry name" value="Tyr_Pase_AS"/>
</dbReference>
<dbReference type="InterPro" id="IPR029021">
    <property type="entry name" value="Prot-tyrosine_phosphatase-like"/>
</dbReference>
<gene>
    <name evidence="5" type="ORF">FBUS_05115</name>
</gene>
<dbReference type="InterPro" id="IPR000387">
    <property type="entry name" value="Tyr_Pase_dom"/>
</dbReference>
<feature type="compositionally biased region" description="Polar residues" evidence="1">
    <location>
        <begin position="1159"/>
        <end position="1168"/>
    </location>
</feature>
<evidence type="ECO:0000259" key="2">
    <source>
        <dbReference type="PROSITE" id="PS50055"/>
    </source>
</evidence>
<feature type="compositionally biased region" description="Acidic residues" evidence="1">
    <location>
        <begin position="877"/>
        <end position="891"/>
    </location>
</feature>
<comment type="caution">
    <text evidence="5">The sequence shown here is derived from an EMBL/GenBank/DDBJ whole genome shotgun (WGS) entry which is preliminary data.</text>
</comment>
<feature type="domain" description="CRAL-TRIO" evidence="4">
    <location>
        <begin position="79"/>
        <end position="230"/>
    </location>
</feature>
<feature type="region of interest" description="Disordered" evidence="1">
    <location>
        <begin position="873"/>
        <end position="954"/>
    </location>
</feature>
<feature type="region of interest" description="Disordered" evidence="1">
    <location>
        <begin position="1482"/>
        <end position="1506"/>
    </location>
</feature>
<feature type="compositionally biased region" description="Polar residues" evidence="1">
    <location>
        <begin position="1486"/>
        <end position="1495"/>
    </location>
</feature>
<dbReference type="OrthoDB" id="10051650at2759"/>
<keyword evidence="6" id="KW-1185">Reference proteome</keyword>
<dbReference type="PRINTS" id="PR00700">
    <property type="entry name" value="PRTYPHPHTASE"/>
</dbReference>
<dbReference type="SUPFAM" id="SSF52087">
    <property type="entry name" value="CRAL/TRIO domain"/>
    <property type="match status" value="1"/>
</dbReference>
<evidence type="ECO:0000313" key="6">
    <source>
        <dbReference type="Proteomes" id="UP000728185"/>
    </source>
</evidence>
<dbReference type="PANTHER" id="PTHR19134">
    <property type="entry name" value="RECEPTOR-TYPE TYROSINE-PROTEIN PHOSPHATASE"/>
    <property type="match status" value="1"/>
</dbReference>
<dbReference type="Gene3D" id="3.40.525.10">
    <property type="entry name" value="CRAL-TRIO lipid binding domain"/>
    <property type="match status" value="1"/>
</dbReference>
<feature type="domain" description="Tyrosine-protein phosphatase" evidence="2">
    <location>
        <begin position="981"/>
        <end position="1334"/>
    </location>
</feature>
<dbReference type="InterPro" id="IPR003595">
    <property type="entry name" value="Tyr_Pase_cat"/>
</dbReference>
<feature type="compositionally biased region" description="Polar residues" evidence="1">
    <location>
        <begin position="780"/>
        <end position="808"/>
    </location>
</feature>
<proteinExistence type="predicted"/>
<dbReference type="Proteomes" id="UP000728185">
    <property type="component" value="Unassembled WGS sequence"/>
</dbReference>
<dbReference type="PROSITE" id="PS00383">
    <property type="entry name" value="TYR_PHOSPHATASE_1"/>
    <property type="match status" value="1"/>
</dbReference>
<dbReference type="InterPro" id="IPR001251">
    <property type="entry name" value="CRAL-TRIO_dom"/>
</dbReference>
<dbReference type="PANTHER" id="PTHR19134:SF534">
    <property type="entry name" value="LD27988P"/>
    <property type="match status" value="1"/>
</dbReference>
<dbReference type="Pfam" id="PF00102">
    <property type="entry name" value="Y_phosphatase"/>
    <property type="match status" value="1"/>
</dbReference>
<reference evidence="5" key="1">
    <citation type="submission" date="2019-05" db="EMBL/GenBank/DDBJ databases">
        <title>Annotation for the trematode Fasciolopsis buski.</title>
        <authorList>
            <person name="Choi Y.-J."/>
        </authorList>
    </citation>
    <scope>NUCLEOTIDE SEQUENCE</scope>
    <source>
        <strain evidence="5">HT</strain>
        <tissue evidence="5">Whole worm</tissue>
    </source>
</reference>
<evidence type="ECO:0000256" key="1">
    <source>
        <dbReference type="SAM" id="MobiDB-lite"/>
    </source>
</evidence>
<dbReference type="Pfam" id="PF00650">
    <property type="entry name" value="CRAL_TRIO"/>
    <property type="match status" value="1"/>
</dbReference>
<dbReference type="CDD" id="cd00170">
    <property type="entry name" value="SEC14"/>
    <property type="match status" value="1"/>
</dbReference>
<feature type="compositionally biased region" description="Acidic residues" evidence="1">
    <location>
        <begin position="927"/>
        <end position="952"/>
    </location>
</feature>
<evidence type="ECO:0000259" key="3">
    <source>
        <dbReference type="PROSITE" id="PS50056"/>
    </source>
</evidence>
<feature type="region of interest" description="Disordered" evidence="1">
    <location>
        <begin position="280"/>
        <end position="380"/>
    </location>
</feature>
<dbReference type="InterPro" id="IPR050348">
    <property type="entry name" value="Protein-Tyr_Phosphatase"/>
</dbReference>
<feature type="region of interest" description="Disordered" evidence="1">
    <location>
        <begin position="1151"/>
        <end position="1175"/>
    </location>
</feature>
<organism evidence="5 6">
    <name type="scientific">Fasciolopsis buskii</name>
    <dbReference type="NCBI Taxonomy" id="27845"/>
    <lineage>
        <taxon>Eukaryota</taxon>
        <taxon>Metazoa</taxon>
        <taxon>Spiralia</taxon>
        <taxon>Lophotrochozoa</taxon>
        <taxon>Platyhelminthes</taxon>
        <taxon>Trematoda</taxon>
        <taxon>Digenea</taxon>
        <taxon>Plagiorchiida</taxon>
        <taxon>Echinostomata</taxon>
        <taxon>Echinostomatoidea</taxon>
        <taxon>Fasciolidae</taxon>
        <taxon>Fasciolopsis</taxon>
    </lineage>
</organism>
<feature type="compositionally biased region" description="Low complexity" evidence="1">
    <location>
        <begin position="1496"/>
        <end position="1506"/>
    </location>
</feature>
<feature type="compositionally biased region" description="Polar residues" evidence="1">
    <location>
        <begin position="815"/>
        <end position="834"/>
    </location>
</feature>
<feature type="region of interest" description="Disordered" evidence="1">
    <location>
        <begin position="1527"/>
        <end position="1548"/>
    </location>
</feature>
<feature type="compositionally biased region" description="Polar residues" evidence="1">
    <location>
        <begin position="347"/>
        <end position="360"/>
    </location>
</feature>
<dbReference type="PROSITE" id="PS50055">
    <property type="entry name" value="TYR_PHOSPHATASE_PTP"/>
    <property type="match status" value="1"/>
</dbReference>
<evidence type="ECO:0000313" key="5">
    <source>
        <dbReference type="EMBL" id="KAA0195081.1"/>
    </source>
</evidence>
<protein>
    <submittedName>
        <fullName evidence="5">Protein tyrosine phosphatase n9</fullName>
    </submittedName>
</protein>
<dbReference type="PROSITE" id="PS50191">
    <property type="entry name" value="CRAL_TRIO"/>
    <property type="match status" value="1"/>
</dbReference>
<dbReference type="Gene3D" id="3.90.190.10">
    <property type="entry name" value="Protein tyrosine phosphatase superfamily"/>
    <property type="match status" value="1"/>
</dbReference>
<dbReference type="EMBL" id="LUCM01003947">
    <property type="protein sequence ID" value="KAA0195081.1"/>
    <property type="molecule type" value="Genomic_DNA"/>
</dbReference>